<proteinExistence type="predicted"/>
<dbReference type="EMBL" id="BAABGU010000001">
    <property type="protein sequence ID" value="GAA4561439.1"/>
    <property type="molecule type" value="Genomic_DNA"/>
</dbReference>
<accession>A0ABP8S3Y5</accession>
<feature type="compositionally biased region" description="Basic and acidic residues" evidence="1">
    <location>
        <begin position="52"/>
        <end position="69"/>
    </location>
</feature>
<organism evidence="2 3">
    <name type="scientific">Micromonospora coerulea</name>
    <dbReference type="NCBI Taxonomy" id="47856"/>
    <lineage>
        <taxon>Bacteria</taxon>
        <taxon>Bacillati</taxon>
        <taxon>Actinomycetota</taxon>
        <taxon>Actinomycetes</taxon>
        <taxon>Micromonosporales</taxon>
        <taxon>Micromonosporaceae</taxon>
        <taxon>Micromonospora</taxon>
    </lineage>
</organism>
<sequence length="113" mass="11694">MNSAGPALAGERSIGEAYKKASQWLPVLAPTLNAAILKLSNRACPGGSPRRAVVDRPASRDGDKVERLTSRTTLSPSGDAASPCGARRGDPRLISEEGRGSGRSPEVFCSCGS</sequence>
<reference evidence="3" key="1">
    <citation type="journal article" date="2019" name="Int. J. Syst. Evol. Microbiol.">
        <title>The Global Catalogue of Microorganisms (GCM) 10K type strain sequencing project: providing services to taxonomists for standard genome sequencing and annotation.</title>
        <authorList>
            <consortium name="The Broad Institute Genomics Platform"/>
            <consortium name="The Broad Institute Genome Sequencing Center for Infectious Disease"/>
            <person name="Wu L."/>
            <person name="Ma J."/>
        </authorList>
    </citation>
    <scope>NUCLEOTIDE SEQUENCE [LARGE SCALE GENOMIC DNA]</scope>
    <source>
        <strain evidence="3">JCM 3175</strain>
    </source>
</reference>
<name>A0ABP8S3Y5_9ACTN</name>
<evidence type="ECO:0000256" key="1">
    <source>
        <dbReference type="SAM" id="MobiDB-lite"/>
    </source>
</evidence>
<protein>
    <submittedName>
        <fullName evidence="2">Uncharacterized protein</fullName>
    </submittedName>
</protein>
<feature type="region of interest" description="Disordered" evidence="1">
    <location>
        <begin position="43"/>
        <end position="113"/>
    </location>
</feature>
<evidence type="ECO:0000313" key="2">
    <source>
        <dbReference type="EMBL" id="GAA4561439.1"/>
    </source>
</evidence>
<dbReference type="Proteomes" id="UP001500307">
    <property type="component" value="Unassembled WGS sequence"/>
</dbReference>
<evidence type="ECO:0000313" key="3">
    <source>
        <dbReference type="Proteomes" id="UP001500307"/>
    </source>
</evidence>
<gene>
    <name evidence="2" type="ORF">GCM10023176_00020</name>
</gene>
<feature type="compositionally biased region" description="Basic and acidic residues" evidence="1">
    <location>
        <begin position="87"/>
        <end position="100"/>
    </location>
</feature>
<keyword evidence="3" id="KW-1185">Reference proteome</keyword>
<comment type="caution">
    <text evidence="2">The sequence shown here is derived from an EMBL/GenBank/DDBJ whole genome shotgun (WGS) entry which is preliminary data.</text>
</comment>